<feature type="compositionally biased region" description="Basic and acidic residues" evidence="1">
    <location>
        <begin position="89"/>
        <end position="101"/>
    </location>
</feature>
<feature type="region of interest" description="Disordered" evidence="1">
    <location>
        <begin position="89"/>
        <end position="118"/>
    </location>
</feature>
<protein>
    <submittedName>
        <fullName evidence="3">Uncharacterized protein</fullName>
    </submittedName>
</protein>
<keyword evidence="2" id="KW-0732">Signal</keyword>
<evidence type="ECO:0000256" key="2">
    <source>
        <dbReference type="SAM" id="SignalP"/>
    </source>
</evidence>
<evidence type="ECO:0000313" key="4">
    <source>
        <dbReference type="Proteomes" id="UP000294847"/>
    </source>
</evidence>
<feature type="chain" id="PRO_5043624394" evidence="2">
    <location>
        <begin position="22"/>
        <end position="118"/>
    </location>
</feature>
<feature type="compositionally biased region" description="Basic and acidic residues" evidence="1">
    <location>
        <begin position="49"/>
        <end position="61"/>
    </location>
</feature>
<feature type="compositionally biased region" description="Low complexity" evidence="1">
    <location>
        <begin position="39"/>
        <end position="48"/>
    </location>
</feature>
<dbReference type="VEuPathDB" id="FungiDB:M_BR32_EuGene_00026501"/>
<gene>
    <name evidence="3" type="ORF">PoMZ_11276</name>
</gene>
<organism evidence="3 4">
    <name type="scientific">Pyricularia oryzae</name>
    <name type="common">Rice blast fungus</name>
    <name type="synonym">Magnaporthe oryzae</name>
    <dbReference type="NCBI Taxonomy" id="318829"/>
    <lineage>
        <taxon>Eukaryota</taxon>
        <taxon>Fungi</taxon>
        <taxon>Dikarya</taxon>
        <taxon>Ascomycota</taxon>
        <taxon>Pezizomycotina</taxon>
        <taxon>Sordariomycetes</taxon>
        <taxon>Sordariomycetidae</taxon>
        <taxon>Magnaporthales</taxon>
        <taxon>Pyriculariaceae</taxon>
        <taxon>Pyricularia</taxon>
    </lineage>
</organism>
<dbReference type="Proteomes" id="UP000294847">
    <property type="component" value="Chromosome 5"/>
</dbReference>
<name>A0A4P7NK53_PYROR</name>
<feature type="signal peptide" evidence="2">
    <location>
        <begin position="1"/>
        <end position="21"/>
    </location>
</feature>
<feature type="region of interest" description="Disordered" evidence="1">
    <location>
        <begin position="34"/>
        <end position="61"/>
    </location>
</feature>
<dbReference type="AlphaFoldDB" id="A0A4P7NK53"/>
<dbReference type="EMBL" id="CP034208">
    <property type="protein sequence ID" value="QBZ62396.1"/>
    <property type="molecule type" value="Genomic_DNA"/>
</dbReference>
<evidence type="ECO:0000313" key="3">
    <source>
        <dbReference type="EMBL" id="QBZ62396.1"/>
    </source>
</evidence>
<accession>A0A4P7NK53</accession>
<reference evidence="3 4" key="1">
    <citation type="journal article" date="2019" name="Mol. Biol. Evol.">
        <title>Blast fungal genomes show frequent chromosomal changes, gene gains and losses, and effector gene turnover.</title>
        <authorList>
            <person name="Gomez Luciano L.B."/>
            <person name="Jason Tsai I."/>
            <person name="Chuma I."/>
            <person name="Tosa Y."/>
            <person name="Chen Y.H."/>
            <person name="Li J.Y."/>
            <person name="Li M.Y."/>
            <person name="Jade Lu M.Y."/>
            <person name="Nakayashiki H."/>
            <person name="Li W.H."/>
        </authorList>
    </citation>
    <scope>NUCLEOTIDE SEQUENCE [LARGE SCALE GENOMIC DNA]</scope>
    <source>
        <strain evidence="3">MZ5-1-6</strain>
    </source>
</reference>
<evidence type="ECO:0000256" key="1">
    <source>
        <dbReference type="SAM" id="MobiDB-lite"/>
    </source>
</evidence>
<sequence>MMQTTIAAILLGFIASSAVVALPAGIQAGPDHLDRVQRRGASSSAQRSGGDKSDDRPSLREIMKEPGWAWRIASLTPTGRELVKEAKIAQQERDEARRRAFEAGYSPDPRAGGTSVRA</sequence>
<proteinExistence type="predicted"/>